<organism evidence="1 2">
    <name type="scientific">Massarina eburnea CBS 473.64</name>
    <dbReference type="NCBI Taxonomy" id="1395130"/>
    <lineage>
        <taxon>Eukaryota</taxon>
        <taxon>Fungi</taxon>
        <taxon>Dikarya</taxon>
        <taxon>Ascomycota</taxon>
        <taxon>Pezizomycotina</taxon>
        <taxon>Dothideomycetes</taxon>
        <taxon>Pleosporomycetidae</taxon>
        <taxon>Pleosporales</taxon>
        <taxon>Massarineae</taxon>
        <taxon>Massarinaceae</taxon>
        <taxon>Massarina</taxon>
    </lineage>
</organism>
<dbReference type="EMBL" id="MU006815">
    <property type="protein sequence ID" value="KAF2634704.1"/>
    <property type="molecule type" value="Genomic_DNA"/>
</dbReference>
<name>A0A6A6RL16_9PLEO</name>
<dbReference type="AlphaFoldDB" id="A0A6A6RL16"/>
<keyword evidence="2" id="KW-1185">Reference proteome</keyword>
<gene>
    <name evidence="1" type="ORF">P280DRAFT_523806</name>
</gene>
<dbReference type="Proteomes" id="UP000799753">
    <property type="component" value="Unassembled WGS sequence"/>
</dbReference>
<accession>A0A6A6RL16</accession>
<reference evidence="1" key="1">
    <citation type="journal article" date="2020" name="Stud. Mycol.">
        <title>101 Dothideomycetes genomes: a test case for predicting lifestyles and emergence of pathogens.</title>
        <authorList>
            <person name="Haridas S."/>
            <person name="Albert R."/>
            <person name="Binder M."/>
            <person name="Bloem J."/>
            <person name="Labutti K."/>
            <person name="Salamov A."/>
            <person name="Andreopoulos B."/>
            <person name="Baker S."/>
            <person name="Barry K."/>
            <person name="Bills G."/>
            <person name="Bluhm B."/>
            <person name="Cannon C."/>
            <person name="Castanera R."/>
            <person name="Culley D."/>
            <person name="Daum C."/>
            <person name="Ezra D."/>
            <person name="Gonzalez J."/>
            <person name="Henrissat B."/>
            <person name="Kuo A."/>
            <person name="Liang C."/>
            <person name="Lipzen A."/>
            <person name="Lutzoni F."/>
            <person name="Magnuson J."/>
            <person name="Mondo S."/>
            <person name="Nolan M."/>
            <person name="Ohm R."/>
            <person name="Pangilinan J."/>
            <person name="Park H.-J."/>
            <person name="Ramirez L."/>
            <person name="Alfaro M."/>
            <person name="Sun H."/>
            <person name="Tritt A."/>
            <person name="Yoshinaga Y."/>
            <person name="Zwiers L.-H."/>
            <person name="Turgeon B."/>
            <person name="Goodwin S."/>
            <person name="Spatafora J."/>
            <person name="Crous P."/>
            <person name="Grigoriev I."/>
        </authorList>
    </citation>
    <scope>NUCLEOTIDE SEQUENCE</scope>
    <source>
        <strain evidence="1">CBS 473.64</strain>
    </source>
</reference>
<evidence type="ECO:0000313" key="2">
    <source>
        <dbReference type="Proteomes" id="UP000799753"/>
    </source>
</evidence>
<proteinExistence type="predicted"/>
<protein>
    <submittedName>
        <fullName evidence="1">Uncharacterized protein</fullName>
    </submittedName>
</protein>
<evidence type="ECO:0000313" key="1">
    <source>
        <dbReference type="EMBL" id="KAF2634704.1"/>
    </source>
</evidence>
<sequence>MTNTKPVSGVARKGWTDCPEEIRLKIFGFALAYEEPIYSSLHSRILSSNIIPILCLDRIGLLLNAFYASNTFRFPQSGFPFYGGFYMPKLDAPTYHTRKIHVQIKPSGESWRFLYKFSRGQFGFSNLRELRITIDPGRAPVCISETLAFAELEEWVAIVTTESPLAFRIPKVSICCLDLPASLAPQHLKTQFVQKTLSSFLINLPTSKEAQVEYKRWHWAPPTLMVGWHSVKVLIGSWSEMPQDPFESGSLEWHTTKEMSY</sequence>